<evidence type="ECO:0000256" key="7">
    <source>
        <dbReference type="ARBA" id="ARBA00022692"/>
    </source>
</evidence>
<gene>
    <name evidence="20" type="primary">ND2</name>
</gene>
<comment type="similarity">
    <text evidence="2 17">Belongs to the complex I subunit 2 family.</text>
</comment>
<evidence type="ECO:0000256" key="11">
    <source>
        <dbReference type="ARBA" id="ARBA00022989"/>
    </source>
</evidence>
<dbReference type="GO" id="GO:0008137">
    <property type="term" value="F:NADH dehydrogenase (ubiquinone) activity"/>
    <property type="evidence" value="ECO:0007669"/>
    <property type="project" value="UniProtKB-EC"/>
</dbReference>
<evidence type="ECO:0000256" key="12">
    <source>
        <dbReference type="ARBA" id="ARBA00023027"/>
    </source>
</evidence>
<comment type="subcellular location">
    <subcellularLocation>
        <location evidence="1 17">Mitochondrion inner membrane</location>
        <topology evidence="1 17">Multi-pass membrane protein</topology>
    </subcellularLocation>
</comment>
<evidence type="ECO:0000256" key="17">
    <source>
        <dbReference type="RuleBase" id="RU003403"/>
    </source>
</evidence>
<dbReference type="InterPro" id="IPR050175">
    <property type="entry name" value="Complex_I_Subunit_2"/>
</dbReference>
<keyword evidence="13 17" id="KW-0830">Ubiquinone</keyword>
<feature type="transmembrane region" description="Helical" evidence="17">
    <location>
        <begin position="60"/>
        <end position="82"/>
    </location>
</feature>
<protein>
    <recommendedName>
        <fullName evidence="4 17">NADH-ubiquinone oxidoreductase chain 2</fullName>
        <ecNumber evidence="3 17">7.1.1.2</ecNumber>
    </recommendedName>
</protein>
<dbReference type="GO" id="GO:0006120">
    <property type="term" value="P:mitochondrial electron transport, NADH to ubiquinone"/>
    <property type="evidence" value="ECO:0007669"/>
    <property type="project" value="InterPro"/>
</dbReference>
<evidence type="ECO:0000256" key="4">
    <source>
        <dbReference type="ARBA" id="ARBA00021008"/>
    </source>
</evidence>
<keyword evidence="14 17" id="KW-0496">Mitochondrion</keyword>
<accession>A0A343VT93</accession>
<feature type="domain" description="NADH dehydrogenase subunit 2 C-terminal" evidence="19">
    <location>
        <begin position="289"/>
        <end position="341"/>
    </location>
</feature>
<evidence type="ECO:0000256" key="6">
    <source>
        <dbReference type="ARBA" id="ARBA00022660"/>
    </source>
</evidence>
<reference evidence="20" key="1">
    <citation type="journal article" date="2018" name="Mol. Phylogenet. Evol.">
        <title>A large-scale phylogeny of Microhylidae inferred from a combined dataset of 121 genes and 427 taxa.</title>
        <authorList>
            <person name="Tu N."/>
            <person name="Yang M."/>
            <person name="Liang D."/>
            <person name="Zhang P."/>
        </authorList>
    </citation>
    <scope>NUCLEOTIDE SEQUENCE</scope>
</reference>
<feature type="transmembrane region" description="Helical" evidence="17">
    <location>
        <begin position="239"/>
        <end position="263"/>
    </location>
</feature>
<evidence type="ECO:0000256" key="10">
    <source>
        <dbReference type="ARBA" id="ARBA00022982"/>
    </source>
</evidence>
<dbReference type="PANTHER" id="PTHR46552:SF1">
    <property type="entry name" value="NADH-UBIQUINONE OXIDOREDUCTASE CHAIN 2"/>
    <property type="match status" value="1"/>
</dbReference>
<feature type="transmembrane region" description="Helical" evidence="17">
    <location>
        <begin position="120"/>
        <end position="142"/>
    </location>
</feature>
<dbReference type="Pfam" id="PF00361">
    <property type="entry name" value="Proton_antipo_M"/>
    <property type="match status" value="1"/>
</dbReference>
<dbReference type="Pfam" id="PF06444">
    <property type="entry name" value="NADH_dehy_S2_C"/>
    <property type="match status" value="1"/>
</dbReference>
<evidence type="ECO:0000256" key="5">
    <source>
        <dbReference type="ARBA" id="ARBA00022448"/>
    </source>
</evidence>
<dbReference type="PANTHER" id="PTHR46552">
    <property type="entry name" value="NADH-UBIQUINONE OXIDOREDUCTASE CHAIN 2"/>
    <property type="match status" value="1"/>
</dbReference>
<name>A0A343VT93_9NEOB</name>
<keyword evidence="11 17" id="KW-1133">Transmembrane helix</keyword>
<keyword evidence="9 17" id="KW-1278">Translocase</keyword>
<evidence type="ECO:0000256" key="9">
    <source>
        <dbReference type="ARBA" id="ARBA00022967"/>
    </source>
</evidence>
<dbReference type="PRINTS" id="PR01436">
    <property type="entry name" value="NADHDHGNASE2"/>
</dbReference>
<evidence type="ECO:0000259" key="19">
    <source>
        <dbReference type="Pfam" id="PF06444"/>
    </source>
</evidence>
<dbReference type="InterPro" id="IPR001750">
    <property type="entry name" value="ND/Mrp_TM"/>
</dbReference>
<evidence type="ECO:0000256" key="16">
    <source>
        <dbReference type="ARBA" id="ARBA00049551"/>
    </source>
</evidence>
<dbReference type="InterPro" id="IPR010933">
    <property type="entry name" value="NADH_DH_su2_C"/>
</dbReference>
<feature type="transmembrane region" description="Helical" evidence="17">
    <location>
        <begin position="275"/>
        <end position="300"/>
    </location>
</feature>
<keyword evidence="6 17" id="KW-0679">Respiratory chain</keyword>
<keyword evidence="8 17" id="KW-0999">Mitochondrion inner membrane</keyword>
<dbReference type="InterPro" id="IPR003917">
    <property type="entry name" value="NADH_UbQ_OxRdtase_chain2"/>
</dbReference>
<keyword evidence="7 17" id="KW-0812">Transmembrane</keyword>
<dbReference type="GO" id="GO:0005743">
    <property type="term" value="C:mitochondrial inner membrane"/>
    <property type="evidence" value="ECO:0007669"/>
    <property type="project" value="UniProtKB-SubCell"/>
</dbReference>
<evidence type="ECO:0000313" key="20">
    <source>
        <dbReference type="EMBL" id="AVP25608.1"/>
    </source>
</evidence>
<sequence length="353" mass="39072">MTNPIKTFLILTLAIGTTITLLSYHWLLAWIGLEINTLAMIPLMSMTHHPRAYEAAVKYFLTQMAASALLLFSALASTWLFGEWTILTTRPLTSIPLSIALAMKLGMAPLHFWLPEVAQGLPLITGLIIMTWQKIAPMVLLIQISQSTNLFLMTTLGLTSILIGGWGGINQTQLRKLMAFSSISHLGWMAIILKFSPQLTMFNFVLYIILTSTFFIFLITHNTTKLSQLPTTWPKTPIYAATSALILLSLGGLPPLSGFAMKLMPCLELIKQNSLIMATLTLMFSLLPLYFYIRLLYALATTMSPFTSSPPTIWRSTTKPLGLTMLNMFSLLLLPATPAILTAISNLPIMNTS</sequence>
<evidence type="ECO:0000256" key="3">
    <source>
        <dbReference type="ARBA" id="ARBA00012944"/>
    </source>
</evidence>
<feature type="transmembrane region" description="Helical" evidence="17">
    <location>
        <begin position="320"/>
        <end position="344"/>
    </location>
</feature>
<keyword evidence="12 17" id="KW-0520">NAD</keyword>
<dbReference type="EC" id="7.1.1.2" evidence="3 17"/>
<feature type="transmembrane region" description="Helical" evidence="17">
    <location>
        <begin position="200"/>
        <end position="219"/>
    </location>
</feature>
<evidence type="ECO:0000256" key="13">
    <source>
        <dbReference type="ARBA" id="ARBA00023075"/>
    </source>
</evidence>
<proteinExistence type="inferred from homology"/>
<dbReference type="AlphaFoldDB" id="A0A343VT93"/>
<comment type="catalytic activity">
    <reaction evidence="16 17">
        <text>a ubiquinone + NADH + 5 H(+)(in) = a ubiquinol + NAD(+) + 4 H(+)(out)</text>
        <dbReference type="Rhea" id="RHEA:29091"/>
        <dbReference type="Rhea" id="RHEA-COMP:9565"/>
        <dbReference type="Rhea" id="RHEA-COMP:9566"/>
        <dbReference type="ChEBI" id="CHEBI:15378"/>
        <dbReference type="ChEBI" id="CHEBI:16389"/>
        <dbReference type="ChEBI" id="CHEBI:17976"/>
        <dbReference type="ChEBI" id="CHEBI:57540"/>
        <dbReference type="ChEBI" id="CHEBI:57945"/>
        <dbReference type="EC" id="7.1.1.2"/>
    </reaction>
</comment>
<evidence type="ECO:0000256" key="8">
    <source>
        <dbReference type="ARBA" id="ARBA00022792"/>
    </source>
</evidence>
<geneLocation type="mitochondrion" evidence="20"/>
<feature type="transmembrane region" description="Helical" evidence="17">
    <location>
        <begin position="149"/>
        <end position="169"/>
    </location>
</feature>
<feature type="domain" description="NADH:quinone oxidoreductase/Mrp antiporter transmembrane" evidence="18">
    <location>
        <begin position="23"/>
        <end position="283"/>
    </location>
</feature>
<organism evidence="20">
    <name type="scientific">Platypelis tuberifera</name>
    <name type="common">Ambatoharanana giant treefrog</name>
    <dbReference type="NCBI Taxonomy" id="294374"/>
    <lineage>
        <taxon>Eukaryota</taxon>
        <taxon>Metazoa</taxon>
        <taxon>Chordata</taxon>
        <taxon>Craniata</taxon>
        <taxon>Vertebrata</taxon>
        <taxon>Euteleostomi</taxon>
        <taxon>Amphibia</taxon>
        <taxon>Batrachia</taxon>
        <taxon>Anura</taxon>
        <taxon>Neobatrachia</taxon>
        <taxon>Microhyloidea</taxon>
        <taxon>Microhylidae</taxon>
        <taxon>Cophylinae</taxon>
        <taxon>Platypelis</taxon>
    </lineage>
</organism>
<evidence type="ECO:0000256" key="15">
    <source>
        <dbReference type="ARBA" id="ARBA00023136"/>
    </source>
</evidence>
<comment type="function">
    <text evidence="17">Core subunit of the mitochondrial membrane respiratory chain NADH dehydrogenase (Complex I) which catalyzes electron transfer from NADH through the respiratory chain, using ubiquinone as an electron acceptor. Essential for the catalytic activity and assembly of complex I.</text>
</comment>
<keyword evidence="15 17" id="KW-0472">Membrane</keyword>
<feature type="transmembrane region" description="Helical" evidence="17">
    <location>
        <begin position="7"/>
        <end position="33"/>
    </location>
</feature>
<evidence type="ECO:0000259" key="18">
    <source>
        <dbReference type="Pfam" id="PF00361"/>
    </source>
</evidence>
<evidence type="ECO:0000256" key="1">
    <source>
        <dbReference type="ARBA" id="ARBA00004448"/>
    </source>
</evidence>
<keyword evidence="5" id="KW-0813">Transport</keyword>
<keyword evidence="10 17" id="KW-0249">Electron transport</keyword>
<dbReference type="EMBL" id="MG020770">
    <property type="protein sequence ID" value="AVP25608.1"/>
    <property type="molecule type" value="Genomic_DNA"/>
</dbReference>
<evidence type="ECO:0000256" key="14">
    <source>
        <dbReference type="ARBA" id="ARBA00023128"/>
    </source>
</evidence>
<evidence type="ECO:0000256" key="2">
    <source>
        <dbReference type="ARBA" id="ARBA00007012"/>
    </source>
</evidence>